<dbReference type="Gene3D" id="3.90.1150.10">
    <property type="entry name" value="Aspartate Aminotransferase, domain 1"/>
    <property type="match status" value="1"/>
</dbReference>
<dbReference type="Proteomes" id="UP000032305">
    <property type="component" value="Unassembled WGS sequence"/>
</dbReference>
<accession>A0A0A1W6U4</accession>
<protein>
    <submittedName>
        <fullName evidence="5">8-amino-7-oxononanoate synthase</fullName>
    </submittedName>
</protein>
<dbReference type="InterPro" id="IPR050087">
    <property type="entry name" value="AON_synthase_class-II"/>
</dbReference>
<dbReference type="InterPro" id="IPR015422">
    <property type="entry name" value="PyrdxlP-dep_Trfase_small"/>
</dbReference>
<dbReference type="EMBL" id="BBPI01000043">
    <property type="protein sequence ID" value="GAM01063.1"/>
    <property type="molecule type" value="Genomic_DNA"/>
</dbReference>
<evidence type="ECO:0000256" key="2">
    <source>
        <dbReference type="ARBA" id="ARBA00022679"/>
    </source>
</evidence>
<dbReference type="InterPro" id="IPR004839">
    <property type="entry name" value="Aminotransferase_I/II_large"/>
</dbReference>
<evidence type="ECO:0000313" key="6">
    <source>
        <dbReference type="Proteomes" id="UP000032305"/>
    </source>
</evidence>
<organism evidence="5 6">
    <name type="scientific">Sphingomonas parapaucimobilis NBRC 15100</name>
    <dbReference type="NCBI Taxonomy" id="1219049"/>
    <lineage>
        <taxon>Bacteria</taxon>
        <taxon>Pseudomonadati</taxon>
        <taxon>Pseudomonadota</taxon>
        <taxon>Alphaproteobacteria</taxon>
        <taxon>Sphingomonadales</taxon>
        <taxon>Sphingomonadaceae</taxon>
        <taxon>Sphingomonas</taxon>
    </lineage>
</organism>
<dbReference type="eggNOG" id="COG0156">
    <property type="taxonomic scope" value="Bacteria"/>
</dbReference>
<reference evidence="5 6" key="1">
    <citation type="submission" date="2014-11" db="EMBL/GenBank/DDBJ databases">
        <title>Whole genome shotgun sequence of Sphingomonas parapaucimobilis NBRC 15100.</title>
        <authorList>
            <person name="Katano-Makiyama Y."/>
            <person name="Hosoyama A."/>
            <person name="Hashimoto M."/>
            <person name="Hosoyama Y."/>
            <person name="Noguchi M."/>
            <person name="Numata M."/>
            <person name="Tsuchikane K."/>
            <person name="Hirakata S."/>
            <person name="Uohara A."/>
            <person name="Shimodaira J."/>
            <person name="Ohji S."/>
            <person name="Ichikawa N."/>
            <person name="Kimura A."/>
            <person name="Yamazoe A."/>
            <person name="Fujita N."/>
        </authorList>
    </citation>
    <scope>NUCLEOTIDE SEQUENCE [LARGE SCALE GENOMIC DNA]</scope>
    <source>
        <strain evidence="5 6">NBRC 15100</strain>
    </source>
</reference>
<dbReference type="GO" id="GO:0030170">
    <property type="term" value="F:pyridoxal phosphate binding"/>
    <property type="evidence" value="ECO:0007669"/>
    <property type="project" value="InterPro"/>
</dbReference>
<comment type="caution">
    <text evidence="5">The sequence shown here is derived from an EMBL/GenBank/DDBJ whole genome shotgun (WGS) entry which is preliminary data.</text>
</comment>
<dbReference type="PANTHER" id="PTHR13693:SF100">
    <property type="entry name" value="8-AMINO-7-OXONONANOATE SYNTHASE"/>
    <property type="match status" value="1"/>
</dbReference>
<dbReference type="Pfam" id="PF00155">
    <property type="entry name" value="Aminotran_1_2"/>
    <property type="match status" value="1"/>
</dbReference>
<dbReference type="AlphaFoldDB" id="A0A0A1W6U4"/>
<gene>
    <name evidence="5" type="primary">bioF</name>
    <name evidence="5" type="ORF">SP5_043_01000</name>
</gene>
<keyword evidence="2" id="KW-0808">Transferase</keyword>
<proteinExistence type="predicted"/>
<dbReference type="PANTHER" id="PTHR13693">
    <property type="entry name" value="CLASS II AMINOTRANSFERASE/8-AMINO-7-OXONONANOATE SYNTHASE"/>
    <property type="match status" value="1"/>
</dbReference>
<evidence type="ECO:0000256" key="3">
    <source>
        <dbReference type="ARBA" id="ARBA00022898"/>
    </source>
</evidence>
<sequence>MLDFHRADLARLAARDRLRGLAPQRGRDFASNDYLGLASHPRLAAAIADAVAEGIPVGSGGSRLLRGNHPEHEALEAEAAAFFGAEASLYFSSGYTANATLLATLPQRGDLIVHDALVHASMHEGMKLSRAASVAAAHNDPAAFEDAIRAWRAQGGKGTVWIAVESLYSMDGDTAPLAELMAVAERHDAMLIVDEAHATGVFGERGQGLATPGERVVTLHTCGKALGCEGALVAGPAIVRDYLVNRGRGFIFSTAPSPLMARGVREALRILAEEPERRTALHRRIALASERLAPHGALANGTPIMPLILHDNGRTMRAAEALQARGFDIRGIRPPTVPVGAARLRLSITLNVGEADILALDQALHEVLA</sequence>
<dbReference type="SUPFAM" id="SSF53383">
    <property type="entry name" value="PLP-dependent transferases"/>
    <property type="match status" value="1"/>
</dbReference>
<evidence type="ECO:0000259" key="4">
    <source>
        <dbReference type="Pfam" id="PF00155"/>
    </source>
</evidence>
<dbReference type="GO" id="GO:0009102">
    <property type="term" value="P:biotin biosynthetic process"/>
    <property type="evidence" value="ECO:0007669"/>
    <property type="project" value="TreeGrafter"/>
</dbReference>
<dbReference type="Gene3D" id="3.40.640.10">
    <property type="entry name" value="Type I PLP-dependent aspartate aminotransferase-like (Major domain)"/>
    <property type="match status" value="1"/>
</dbReference>
<dbReference type="RefSeq" id="WP_042487060.1">
    <property type="nucleotide sequence ID" value="NZ_BBPI01000043.1"/>
</dbReference>
<dbReference type="InterPro" id="IPR015424">
    <property type="entry name" value="PyrdxlP-dep_Trfase"/>
</dbReference>
<evidence type="ECO:0000256" key="1">
    <source>
        <dbReference type="ARBA" id="ARBA00001933"/>
    </source>
</evidence>
<name>A0A0A1W6U4_9SPHN</name>
<evidence type="ECO:0000313" key="5">
    <source>
        <dbReference type="EMBL" id="GAM01063.1"/>
    </source>
</evidence>
<keyword evidence="3" id="KW-0663">Pyridoxal phosphate</keyword>
<feature type="domain" description="Aminotransferase class I/classII large" evidence="4">
    <location>
        <begin position="28"/>
        <end position="357"/>
    </location>
</feature>
<dbReference type="InterPro" id="IPR015421">
    <property type="entry name" value="PyrdxlP-dep_Trfase_major"/>
</dbReference>
<dbReference type="OrthoDB" id="9807157at2"/>
<dbReference type="GO" id="GO:0008710">
    <property type="term" value="F:8-amino-7-oxononanoate synthase activity"/>
    <property type="evidence" value="ECO:0007669"/>
    <property type="project" value="TreeGrafter"/>
</dbReference>
<comment type="cofactor">
    <cofactor evidence="1">
        <name>pyridoxal 5'-phosphate</name>
        <dbReference type="ChEBI" id="CHEBI:597326"/>
    </cofactor>
</comment>
<keyword evidence="6" id="KW-1185">Reference proteome</keyword>